<dbReference type="SUPFAM" id="SSF46689">
    <property type="entry name" value="Homeodomain-like"/>
    <property type="match status" value="1"/>
</dbReference>
<comment type="caution">
    <text evidence="7">The sequence shown here is derived from an EMBL/GenBank/DDBJ whole genome shotgun (WGS) entry which is preliminary data.</text>
</comment>
<keyword evidence="2" id="KW-0238">DNA-binding</keyword>
<organism evidence="7 8">
    <name type="scientific">Georgenia deserti</name>
    <dbReference type="NCBI Taxonomy" id="2093781"/>
    <lineage>
        <taxon>Bacteria</taxon>
        <taxon>Bacillati</taxon>
        <taxon>Actinomycetota</taxon>
        <taxon>Actinomycetes</taxon>
        <taxon>Micrococcales</taxon>
        <taxon>Bogoriellaceae</taxon>
        <taxon>Georgenia</taxon>
    </lineage>
</organism>
<dbReference type="Pfam" id="PF07883">
    <property type="entry name" value="Cupin_2"/>
    <property type="match status" value="1"/>
</dbReference>
<dbReference type="Gene3D" id="1.10.10.60">
    <property type="entry name" value="Homeodomain-like"/>
    <property type="match status" value="2"/>
</dbReference>
<reference evidence="8" key="1">
    <citation type="journal article" date="2019" name="Int. J. Syst. Evol. Microbiol.">
        <title>The Global Catalogue of Microorganisms (GCM) 10K type strain sequencing project: providing services to taxonomists for standard genome sequencing and annotation.</title>
        <authorList>
            <consortium name="The Broad Institute Genomics Platform"/>
            <consortium name="The Broad Institute Genome Sequencing Center for Infectious Disease"/>
            <person name="Wu L."/>
            <person name="Ma J."/>
        </authorList>
    </citation>
    <scope>NUCLEOTIDE SEQUENCE [LARGE SCALE GENOMIC DNA]</scope>
    <source>
        <strain evidence="8">JCM 17130</strain>
    </source>
</reference>
<feature type="region of interest" description="Disordered" evidence="5">
    <location>
        <begin position="159"/>
        <end position="178"/>
    </location>
</feature>
<keyword evidence="3" id="KW-0010">Activator</keyword>
<evidence type="ECO:0000313" key="8">
    <source>
        <dbReference type="Proteomes" id="UP001597277"/>
    </source>
</evidence>
<dbReference type="InterPro" id="IPR018062">
    <property type="entry name" value="HTH_AraC-typ_CS"/>
</dbReference>
<keyword evidence="8" id="KW-1185">Reference proteome</keyword>
<dbReference type="InterPro" id="IPR037923">
    <property type="entry name" value="HTH-like"/>
</dbReference>
<gene>
    <name evidence="7" type="ORF">ACFSE6_12115</name>
</gene>
<proteinExistence type="predicted"/>
<dbReference type="SMART" id="SM00342">
    <property type="entry name" value="HTH_ARAC"/>
    <property type="match status" value="1"/>
</dbReference>
<feature type="domain" description="HTH araC/xylS-type" evidence="6">
    <location>
        <begin position="187"/>
        <end position="285"/>
    </location>
</feature>
<sequence length="287" mass="31857">MGKDAPETPRVSAGVIEMDPALWVRRGDPPTMDRPHRHDDLEVNVVLRGRLDYLFGGSRVSVEAGHVAVFWAATPHRLIHPHRGDVCWVHIPLATVLSWSLPEDDVSTLLRMDPVIAPVTAVPGDIEALFESWRDELTGDHTEIALLEAQAVVRRILTRHRQSPRGRQEGGSPTVDGERPAAVEHVATMARYIAASFRDPISPSDVARTVHLAPTYAMGLFRRIVGTTVGGYLLRCRVAEAQRLLITTAQTVGEIGYAAGFSSQSSFYEHFRRMCACSPGEYRRRLR</sequence>
<dbReference type="Gene3D" id="2.60.120.10">
    <property type="entry name" value="Jelly Rolls"/>
    <property type="match status" value="1"/>
</dbReference>
<evidence type="ECO:0000256" key="1">
    <source>
        <dbReference type="ARBA" id="ARBA00023015"/>
    </source>
</evidence>
<dbReference type="InterPro" id="IPR018060">
    <property type="entry name" value="HTH_AraC"/>
</dbReference>
<dbReference type="InterPro" id="IPR014710">
    <property type="entry name" value="RmlC-like_jellyroll"/>
</dbReference>
<evidence type="ECO:0000256" key="4">
    <source>
        <dbReference type="ARBA" id="ARBA00023163"/>
    </source>
</evidence>
<evidence type="ECO:0000256" key="3">
    <source>
        <dbReference type="ARBA" id="ARBA00023159"/>
    </source>
</evidence>
<dbReference type="InterPro" id="IPR013096">
    <property type="entry name" value="Cupin_2"/>
</dbReference>
<dbReference type="PROSITE" id="PS00041">
    <property type="entry name" value="HTH_ARAC_FAMILY_1"/>
    <property type="match status" value="1"/>
</dbReference>
<evidence type="ECO:0000259" key="6">
    <source>
        <dbReference type="PROSITE" id="PS01124"/>
    </source>
</evidence>
<evidence type="ECO:0000256" key="5">
    <source>
        <dbReference type="SAM" id="MobiDB-lite"/>
    </source>
</evidence>
<dbReference type="InterPro" id="IPR050204">
    <property type="entry name" value="AraC_XylS_family_regulators"/>
</dbReference>
<dbReference type="PROSITE" id="PS01124">
    <property type="entry name" value="HTH_ARAC_FAMILY_2"/>
    <property type="match status" value="1"/>
</dbReference>
<keyword evidence="1" id="KW-0805">Transcription regulation</keyword>
<dbReference type="RefSeq" id="WP_388007155.1">
    <property type="nucleotide sequence ID" value="NZ_JBHUEE010000006.1"/>
</dbReference>
<accession>A0ABW4L562</accession>
<dbReference type="SUPFAM" id="SSF51215">
    <property type="entry name" value="Regulatory protein AraC"/>
    <property type="match status" value="1"/>
</dbReference>
<dbReference type="InterPro" id="IPR009057">
    <property type="entry name" value="Homeodomain-like_sf"/>
</dbReference>
<dbReference type="Pfam" id="PF12833">
    <property type="entry name" value="HTH_18"/>
    <property type="match status" value="1"/>
</dbReference>
<dbReference type="Proteomes" id="UP001597277">
    <property type="component" value="Unassembled WGS sequence"/>
</dbReference>
<dbReference type="PANTHER" id="PTHR46796:SF6">
    <property type="entry name" value="ARAC SUBFAMILY"/>
    <property type="match status" value="1"/>
</dbReference>
<dbReference type="PANTHER" id="PTHR46796">
    <property type="entry name" value="HTH-TYPE TRANSCRIPTIONAL ACTIVATOR RHAS-RELATED"/>
    <property type="match status" value="1"/>
</dbReference>
<dbReference type="EMBL" id="JBHUEE010000006">
    <property type="protein sequence ID" value="MFD1718583.1"/>
    <property type="molecule type" value="Genomic_DNA"/>
</dbReference>
<name>A0ABW4L562_9MICO</name>
<keyword evidence="4" id="KW-0804">Transcription</keyword>
<protein>
    <submittedName>
        <fullName evidence="7">Helix-turn-helix domain-containing protein</fullName>
    </submittedName>
</protein>
<evidence type="ECO:0000256" key="2">
    <source>
        <dbReference type="ARBA" id="ARBA00023125"/>
    </source>
</evidence>
<evidence type="ECO:0000313" key="7">
    <source>
        <dbReference type="EMBL" id="MFD1718583.1"/>
    </source>
</evidence>